<dbReference type="Gene3D" id="3.30.300.90">
    <property type="entry name" value="BolA-like"/>
    <property type="match status" value="1"/>
</dbReference>
<feature type="compositionally biased region" description="Polar residues" evidence="5">
    <location>
        <begin position="155"/>
        <end position="191"/>
    </location>
</feature>
<feature type="domain" description="Fe-S metabolism associated" evidence="6">
    <location>
        <begin position="18"/>
        <end position="137"/>
    </location>
</feature>
<dbReference type="InterPro" id="IPR003808">
    <property type="entry name" value="Fe-S_metab-assoc_dom"/>
</dbReference>
<dbReference type="Pfam" id="PF01722">
    <property type="entry name" value="BolA"/>
    <property type="match status" value="1"/>
</dbReference>
<dbReference type="FunCoup" id="B9S0V8">
    <property type="interactions" value="438"/>
</dbReference>
<dbReference type="SUPFAM" id="SSF82649">
    <property type="entry name" value="SufE/NifU"/>
    <property type="match status" value="1"/>
</dbReference>
<evidence type="ECO:0000256" key="2">
    <source>
        <dbReference type="ARBA" id="ARBA00022528"/>
    </source>
</evidence>
<evidence type="ECO:0000256" key="3">
    <source>
        <dbReference type="ARBA" id="ARBA00022640"/>
    </source>
</evidence>
<dbReference type="GO" id="GO:0009507">
    <property type="term" value="C:chloroplast"/>
    <property type="evidence" value="ECO:0000318"/>
    <property type="project" value="GO_Central"/>
</dbReference>
<feature type="region of interest" description="Disordered" evidence="5">
    <location>
        <begin position="150"/>
        <end position="211"/>
    </location>
</feature>
<sequence length="304" mass="33006">MSLQPIEELPPKLREIVKLFQSVQEPKAKYEQLLFYGKNLTPLDTQFKTRENKVEGCVSQVWVRAYLDKEKNVVFEADSDSVLTKGLAALLVQGLSGRPVDEVLKVSPDFAVLLGLQQSLTPSRNNGFLNMLKLMQKKALELYVGAEKGTGSGSGNKIDSTQNEVNSSNLGKGGDQNSSIGSNEDLGTSLESKAAASSGGSGGSNDLDNLGSRGKRIKEILEKELSPIELEVEDVSYQHAGHAGVRGNDDGETHFNLKVVSKEFDGKSLVKRHRLIYGLLQEELQGGLHALSIVAKTPTEIEAR</sequence>
<dbReference type="SUPFAM" id="SSF82657">
    <property type="entry name" value="BolA-like"/>
    <property type="match status" value="1"/>
</dbReference>
<dbReference type="Gene3D" id="3.90.1010.10">
    <property type="match status" value="1"/>
</dbReference>
<organism evidence="7 8">
    <name type="scientific">Ricinus communis</name>
    <name type="common">Castor bean</name>
    <dbReference type="NCBI Taxonomy" id="3988"/>
    <lineage>
        <taxon>Eukaryota</taxon>
        <taxon>Viridiplantae</taxon>
        <taxon>Streptophyta</taxon>
        <taxon>Embryophyta</taxon>
        <taxon>Tracheophyta</taxon>
        <taxon>Spermatophyta</taxon>
        <taxon>Magnoliopsida</taxon>
        <taxon>eudicotyledons</taxon>
        <taxon>Gunneridae</taxon>
        <taxon>Pentapetalae</taxon>
        <taxon>rosids</taxon>
        <taxon>fabids</taxon>
        <taxon>Malpighiales</taxon>
        <taxon>Euphorbiaceae</taxon>
        <taxon>Acalyphoideae</taxon>
        <taxon>Acalypheae</taxon>
        <taxon>Ricinus</taxon>
    </lineage>
</organism>
<gene>
    <name evidence="7" type="ORF">RCOM_1538430</name>
</gene>
<evidence type="ECO:0000259" key="6">
    <source>
        <dbReference type="Pfam" id="PF02657"/>
    </source>
</evidence>
<proteinExistence type="predicted"/>
<dbReference type="InParanoid" id="B9S0V8"/>
<accession>B9S0V8</accession>
<evidence type="ECO:0000313" key="8">
    <source>
        <dbReference type="Proteomes" id="UP000008311"/>
    </source>
</evidence>
<keyword evidence="4" id="KW-0809">Transit peptide</keyword>
<evidence type="ECO:0000313" key="7">
    <source>
        <dbReference type="EMBL" id="EEF42772.1"/>
    </source>
</evidence>
<dbReference type="EMBL" id="EQ973841">
    <property type="protein sequence ID" value="EEF42772.1"/>
    <property type="molecule type" value="Genomic_DNA"/>
</dbReference>
<dbReference type="InterPro" id="IPR036065">
    <property type="entry name" value="BolA-like_sf"/>
</dbReference>
<dbReference type="AlphaFoldDB" id="B9S0V8"/>
<dbReference type="GO" id="GO:0016226">
    <property type="term" value="P:iron-sulfur cluster assembly"/>
    <property type="evidence" value="ECO:0000318"/>
    <property type="project" value="GO_Central"/>
</dbReference>
<dbReference type="STRING" id="3988.B9S0V8"/>
<dbReference type="FunFam" id="3.30.300.90:FF:000004">
    <property type="entry name" value="SufE-like protein, chloroplastic"/>
    <property type="match status" value="1"/>
</dbReference>
<keyword evidence="3" id="KW-0934">Plastid</keyword>
<dbReference type="PANTHER" id="PTHR46230">
    <property type="match status" value="1"/>
</dbReference>
<dbReference type="Pfam" id="PF02657">
    <property type="entry name" value="SufE"/>
    <property type="match status" value="1"/>
</dbReference>
<evidence type="ECO:0000256" key="4">
    <source>
        <dbReference type="ARBA" id="ARBA00022946"/>
    </source>
</evidence>
<evidence type="ECO:0000256" key="1">
    <source>
        <dbReference type="ARBA" id="ARBA00004229"/>
    </source>
</evidence>
<name>B9S0V8_RICCO</name>
<dbReference type="PANTHER" id="PTHR46230:SF3">
    <property type="entry name" value="SUFE-LIKE PROTEIN 1, CHLOROPLASTIC_MITOCHONDRIAL"/>
    <property type="match status" value="1"/>
</dbReference>
<dbReference type="Proteomes" id="UP000008311">
    <property type="component" value="Unassembled WGS sequence"/>
</dbReference>
<keyword evidence="8" id="KW-1185">Reference proteome</keyword>
<protein>
    <submittedName>
        <fullName evidence="7">UV-induced protein uvi31, putative</fullName>
    </submittedName>
</protein>
<comment type="subcellular location">
    <subcellularLocation>
        <location evidence="1">Plastid</location>
        <location evidence="1">Chloroplast</location>
    </subcellularLocation>
</comment>
<keyword evidence="2" id="KW-0150">Chloroplast</keyword>
<evidence type="ECO:0000256" key="5">
    <source>
        <dbReference type="SAM" id="MobiDB-lite"/>
    </source>
</evidence>
<dbReference type="eggNOG" id="KOG2313">
    <property type="taxonomic scope" value="Eukaryota"/>
</dbReference>
<dbReference type="InterPro" id="IPR002634">
    <property type="entry name" value="BolA"/>
</dbReference>
<reference evidence="8" key="1">
    <citation type="journal article" date="2010" name="Nat. Biotechnol.">
        <title>Draft genome sequence of the oilseed species Ricinus communis.</title>
        <authorList>
            <person name="Chan A.P."/>
            <person name="Crabtree J."/>
            <person name="Zhao Q."/>
            <person name="Lorenzi H."/>
            <person name="Orvis J."/>
            <person name="Puiu D."/>
            <person name="Melake-Berhan A."/>
            <person name="Jones K.M."/>
            <person name="Redman J."/>
            <person name="Chen G."/>
            <person name="Cahoon E.B."/>
            <person name="Gedil M."/>
            <person name="Stanke M."/>
            <person name="Haas B.J."/>
            <person name="Wortman J.R."/>
            <person name="Fraser-Liggett C.M."/>
            <person name="Ravel J."/>
            <person name="Rabinowicz P.D."/>
        </authorList>
    </citation>
    <scope>NUCLEOTIDE SEQUENCE [LARGE SCALE GENOMIC DNA]</scope>
    <source>
        <strain evidence="8">cv. Hale</strain>
    </source>
</reference>